<evidence type="ECO:0000256" key="2">
    <source>
        <dbReference type="ARBA" id="ARBA00022857"/>
    </source>
</evidence>
<name>W7DBH9_9LIST</name>
<dbReference type="PRINTS" id="PR00069">
    <property type="entry name" value="ALDKETRDTASE"/>
</dbReference>
<dbReference type="InterPro" id="IPR018170">
    <property type="entry name" value="Aldo/ket_reductase_CS"/>
</dbReference>
<dbReference type="GO" id="GO:0016616">
    <property type="term" value="F:oxidoreductase activity, acting on the CH-OH group of donors, NAD or NADP as acceptor"/>
    <property type="evidence" value="ECO:0007669"/>
    <property type="project" value="UniProtKB-ARBA"/>
</dbReference>
<feature type="binding site" evidence="5">
    <location>
        <position position="107"/>
    </location>
    <ligand>
        <name>substrate</name>
    </ligand>
</feature>
<evidence type="ECO:0000259" key="7">
    <source>
        <dbReference type="Pfam" id="PF00248"/>
    </source>
</evidence>
<dbReference type="AlphaFoldDB" id="W7DBH9"/>
<evidence type="ECO:0000256" key="6">
    <source>
        <dbReference type="PIRSR" id="PIRSR000097-3"/>
    </source>
</evidence>
<dbReference type="PANTHER" id="PTHR43827:SF3">
    <property type="entry name" value="NADP-DEPENDENT OXIDOREDUCTASE DOMAIN-CONTAINING PROTEIN"/>
    <property type="match status" value="1"/>
</dbReference>
<evidence type="ECO:0000313" key="9">
    <source>
        <dbReference type="Proteomes" id="UP000019241"/>
    </source>
</evidence>
<dbReference type="Gene3D" id="3.20.20.100">
    <property type="entry name" value="NADP-dependent oxidoreductase domain"/>
    <property type="match status" value="1"/>
</dbReference>
<dbReference type="EMBL" id="AODM01000050">
    <property type="protein sequence ID" value="EUJ51903.1"/>
    <property type="molecule type" value="Genomic_DNA"/>
</dbReference>
<proteinExistence type="inferred from homology"/>
<dbReference type="Proteomes" id="UP000019241">
    <property type="component" value="Unassembled WGS sequence"/>
</dbReference>
<dbReference type="FunFam" id="3.20.20.100:FF:000015">
    <property type="entry name" value="Oxidoreductase, aldo/keto reductase family"/>
    <property type="match status" value="1"/>
</dbReference>
<feature type="domain" description="NADP-dependent oxidoreductase" evidence="7">
    <location>
        <begin position="15"/>
        <end position="258"/>
    </location>
</feature>
<reference evidence="8 9" key="1">
    <citation type="submission" date="2012-12" db="EMBL/GenBank/DDBJ databases">
        <title>Novel taxa of Listeriaceae from agricultural environments in the United States.</title>
        <authorList>
            <person name="den Bakker H.C."/>
            <person name="Allred A."/>
            <person name="Warchocki S."/>
            <person name="Wright E.M."/>
            <person name="Burrell A."/>
            <person name="Nightingale K.K."/>
            <person name="Kephart D."/>
            <person name="Wiedmann M."/>
        </authorList>
    </citation>
    <scope>NUCLEOTIDE SEQUENCE [LARGE SCALE GENOMIC DNA]</scope>
    <source>
        <strain evidence="8 9">FSL S10-1203</strain>
    </source>
</reference>
<dbReference type="SUPFAM" id="SSF51430">
    <property type="entry name" value="NAD(P)-linked oxidoreductase"/>
    <property type="match status" value="1"/>
</dbReference>
<comment type="similarity">
    <text evidence="1">Belongs to the aldo/keto reductase family.</text>
</comment>
<evidence type="ECO:0000256" key="4">
    <source>
        <dbReference type="PIRSR" id="PIRSR000097-1"/>
    </source>
</evidence>
<dbReference type="RefSeq" id="WP_036064220.1">
    <property type="nucleotide sequence ID" value="NZ_AODM01000050.1"/>
</dbReference>
<evidence type="ECO:0000256" key="5">
    <source>
        <dbReference type="PIRSR" id="PIRSR000097-2"/>
    </source>
</evidence>
<dbReference type="PROSITE" id="PS00063">
    <property type="entry name" value="ALDOKETO_REDUCTASE_3"/>
    <property type="match status" value="1"/>
</dbReference>
<evidence type="ECO:0000313" key="8">
    <source>
        <dbReference type="EMBL" id="EUJ51903.1"/>
    </source>
</evidence>
<comment type="caution">
    <text evidence="8">The sequence shown here is derived from an EMBL/GenBank/DDBJ whole genome shotgun (WGS) entry which is preliminary data.</text>
</comment>
<dbReference type="PANTHER" id="PTHR43827">
    <property type="entry name" value="2,5-DIKETO-D-GLUCONIC ACID REDUCTASE"/>
    <property type="match status" value="1"/>
</dbReference>
<dbReference type="InterPro" id="IPR023210">
    <property type="entry name" value="NADP_OxRdtase_dom"/>
</dbReference>
<keyword evidence="2" id="KW-0521">NADP</keyword>
<dbReference type="PROSITE" id="PS00062">
    <property type="entry name" value="ALDOKETO_REDUCTASE_2"/>
    <property type="match status" value="1"/>
</dbReference>
<feature type="site" description="Lowers pKa of active site Tyr" evidence="6">
    <location>
        <position position="74"/>
    </location>
</feature>
<feature type="active site" description="Proton donor" evidence="4">
    <location>
        <position position="49"/>
    </location>
</feature>
<organism evidence="8 9">
    <name type="scientific">Listeria fleischmannii FSL S10-1203</name>
    <dbReference type="NCBI Taxonomy" id="1265822"/>
    <lineage>
        <taxon>Bacteria</taxon>
        <taxon>Bacillati</taxon>
        <taxon>Bacillota</taxon>
        <taxon>Bacilli</taxon>
        <taxon>Bacillales</taxon>
        <taxon>Listeriaceae</taxon>
        <taxon>Listeria</taxon>
    </lineage>
</organism>
<evidence type="ECO:0000256" key="3">
    <source>
        <dbReference type="ARBA" id="ARBA00023002"/>
    </source>
</evidence>
<dbReference type="InterPro" id="IPR020471">
    <property type="entry name" value="AKR"/>
</dbReference>
<dbReference type="InterPro" id="IPR036812">
    <property type="entry name" value="NAD(P)_OxRdtase_dom_sf"/>
</dbReference>
<dbReference type="PATRIC" id="fig|1265822.4.peg.3027"/>
<dbReference type="CDD" id="cd19133">
    <property type="entry name" value="AKR_AKR5F1"/>
    <property type="match status" value="1"/>
</dbReference>
<sequence length="281" mass="31700">MQKVLLNNGIEMPQIGFGVYQIDDLQVCEEAVLHAIQTGYRLIDTAAVYQNEEAVGRAIKRSGVPREELFITTKLWIQDATSEGAKRAFYASLEKLGLDYVDLYLIHQPYNDIYGAWRAMEELYAEGKIRAIGVSNFMSGRVLDFLLNNKVTPAVNQVKVHPFHQQKELKGVAASHNIQLEAWAPLAEGKEGIFSNSILQKIAEVHGKTVAQVALRWNLQNGQIVIPKSTHKERIEENFNLFDFELSAEEMAQIGELDKAAPNPQENPEFVERLNSIKIHD</sequence>
<evidence type="ECO:0000256" key="1">
    <source>
        <dbReference type="ARBA" id="ARBA00007905"/>
    </source>
</evidence>
<keyword evidence="3" id="KW-0560">Oxidoreductase</keyword>
<dbReference type="PROSITE" id="PS00798">
    <property type="entry name" value="ALDOKETO_REDUCTASE_1"/>
    <property type="match status" value="1"/>
</dbReference>
<accession>W7DBH9</accession>
<gene>
    <name evidence="8" type="ORF">MCOL2_14908</name>
</gene>
<dbReference type="Pfam" id="PF00248">
    <property type="entry name" value="Aldo_ket_red"/>
    <property type="match status" value="1"/>
</dbReference>
<protein>
    <submittedName>
        <fullName evidence="8">Aldo/keto reductase</fullName>
    </submittedName>
</protein>
<dbReference type="PIRSF" id="PIRSF000097">
    <property type="entry name" value="AKR"/>
    <property type="match status" value="1"/>
</dbReference>